<evidence type="ECO:0000313" key="2">
    <source>
        <dbReference type="Proteomes" id="UP000309673"/>
    </source>
</evidence>
<dbReference type="AlphaFoldDB" id="A0A4U0FE80"/>
<evidence type="ECO:0000313" key="1">
    <source>
        <dbReference type="EMBL" id="TJY43088.1"/>
    </source>
</evidence>
<accession>A0A4U0FE80</accession>
<evidence type="ECO:0008006" key="3">
    <source>
        <dbReference type="Google" id="ProtNLM"/>
    </source>
</evidence>
<sequence length="588" mass="67956">MKILRAYEAGNAQAHLISRGLFKANQEMKVWDEKPPQDFQPFDIFHVHGASAAASRLNDWLLNRDHARAAPLIQYETAEIRSRHAATRSNFYAYLADDYQEEDPNLLAQLSSVFPACIVNNAEAAEYAAKYHQRVYIVPCAIHPENLGEIADGDSDVSGNPVVIVHFVKESNGSEYVEKAISRLRQEGYEIQYEPSEGLDHTDAVALMKRADIVIDQLLHGTYGIISAQAMALGKVVLSHIREDLKPKMDPDLPVISANPATLYRELIPLIHNIEWRQHLRDAGRKYAEKNHFVDAVTAKLLRVYRAELGWDPDWEPVSEPQVELQPEPQMEPQLAQQWEPQMEPQPEPHMEMKVEPQVEHHVELPVETYMEPHVEPQMEPPVDTELVVSGDVLHPPWNVQPYEANPPQPLAANVLTDLPVMKIPKQASRSTQNRVIYPSRYYSKKWSRRKSASYFSFDLSKLSKSVSVKSAVMILPVRMHNYRRKISINRIKRAWSTKYAKTKLPAVYPKSIRRLSIRRFCRSARLNFTKLVRRWHQRQIVNYGLRTNQKLPRRPRLLVTYRKVKSRLHLKRAKLVNRKAFRFRRNG</sequence>
<dbReference type="Proteomes" id="UP000309673">
    <property type="component" value="Unassembled WGS sequence"/>
</dbReference>
<dbReference type="SUPFAM" id="SSF53756">
    <property type="entry name" value="UDP-Glycosyltransferase/glycogen phosphorylase"/>
    <property type="match status" value="1"/>
</dbReference>
<protein>
    <recommendedName>
        <fullName evidence="3">Glycosyltransferase family 1 protein</fullName>
    </recommendedName>
</protein>
<comment type="caution">
    <text evidence="1">The sequence shown here is derived from an EMBL/GenBank/DDBJ whole genome shotgun (WGS) entry which is preliminary data.</text>
</comment>
<dbReference type="OrthoDB" id="9809622at2"/>
<dbReference type="Gene3D" id="3.40.50.2000">
    <property type="entry name" value="Glycogen Phosphorylase B"/>
    <property type="match status" value="1"/>
</dbReference>
<dbReference type="EMBL" id="SUPK01000002">
    <property type="protein sequence ID" value="TJY43088.1"/>
    <property type="molecule type" value="Genomic_DNA"/>
</dbReference>
<organism evidence="1 2">
    <name type="scientific">Cohnella pontilimi</name>
    <dbReference type="NCBI Taxonomy" id="2564100"/>
    <lineage>
        <taxon>Bacteria</taxon>
        <taxon>Bacillati</taxon>
        <taxon>Bacillota</taxon>
        <taxon>Bacilli</taxon>
        <taxon>Bacillales</taxon>
        <taxon>Paenibacillaceae</taxon>
        <taxon>Cohnella</taxon>
    </lineage>
</organism>
<gene>
    <name evidence="1" type="ORF">E5161_04105</name>
</gene>
<reference evidence="1 2" key="1">
    <citation type="submission" date="2019-04" db="EMBL/GenBank/DDBJ databases">
        <title>Cohnella sp. nov., isolated from soil.</title>
        <authorList>
            <person name="Kim W."/>
        </authorList>
    </citation>
    <scope>NUCLEOTIDE SEQUENCE [LARGE SCALE GENOMIC DNA]</scope>
    <source>
        <strain evidence="1 2">CAU 1483</strain>
    </source>
</reference>
<proteinExistence type="predicted"/>
<dbReference type="RefSeq" id="WP_136776453.1">
    <property type="nucleotide sequence ID" value="NZ_SUPK01000002.1"/>
</dbReference>
<name>A0A4U0FE80_9BACL</name>
<keyword evidence="2" id="KW-1185">Reference proteome</keyword>